<feature type="active site" evidence="11">
    <location>
        <position position="335"/>
    </location>
</feature>
<dbReference type="Gene3D" id="3.50.30.20">
    <property type="entry name" value="Carbamoyl-phosphate synthase small subunit, N-terminal domain"/>
    <property type="match status" value="1"/>
</dbReference>
<dbReference type="PRINTS" id="PR00096">
    <property type="entry name" value="GATASE"/>
</dbReference>
<feature type="binding site" evidence="11">
    <location>
        <position position="252"/>
    </location>
    <ligand>
        <name>L-glutamine</name>
        <dbReference type="ChEBI" id="CHEBI:58359"/>
    </ligand>
</feature>
<evidence type="ECO:0000256" key="7">
    <source>
        <dbReference type="ARBA" id="ARBA00022962"/>
    </source>
</evidence>
<dbReference type="NCBIfam" id="TIGR01368">
    <property type="entry name" value="CPSaseIIsmall"/>
    <property type="match status" value="1"/>
</dbReference>
<dbReference type="NCBIfam" id="NF009475">
    <property type="entry name" value="PRK12838.1"/>
    <property type="match status" value="1"/>
</dbReference>
<organism evidence="13 14">
    <name type="scientific">Acidaminobacter hydrogenoformans DSM 2784</name>
    <dbReference type="NCBI Taxonomy" id="1120920"/>
    <lineage>
        <taxon>Bacteria</taxon>
        <taxon>Bacillati</taxon>
        <taxon>Bacillota</taxon>
        <taxon>Clostridia</taxon>
        <taxon>Peptostreptococcales</taxon>
        <taxon>Acidaminobacteraceae</taxon>
        <taxon>Acidaminobacter</taxon>
    </lineage>
</organism>
<dbReference type="UniPathway" id="UPA00070">
    <property type="reaction ID" value="UER00115"/>
</dbReference>
<comment type="catalytic activity">
    <reaction evidence="9 11">
        <text>hydrogencarbonate + L-glutamine + 2 ATP + H2O = carbamoyl phosphate + L-glutamate + 2 ADP + phosphate + 2 H(+)</text>
        <dbReference type="Rhea" id="RHEA:18633"/>
        <dbReference type="ChEBI" id="CHEBI:15377"/>
        <dbReference type="ChEBI" id="CHEBI:15378"/>
        <dbReference type="ChEBI" id="CHEBI:17544"/>
        <dbReference type="ChEBI" id="CHEBI:29985"/>
        <dbReference type="ChEBI" id="CHEBI:30616"/>
        <dbReference type="ChEBI" id="CHEBI:43474"/>
        <dbReference type="ChEBI" id="CHEBI:58228"/>
        <dbReference type="ChEBI" id="CHEBI:58359"/>
        <dbReference type="ChEBI" id="CHEBI:456216"/>
        <dbReference type="EC" id="6.3.5.5"/>
    </reaction>
</comment>
<keyword evidence="6 11" id="KW-0067">ATP-binding</keyword>
<dbReference type="GO" id="GO:0006526">
    <property type="term" value="P:L-arginine biosynthetic process"/>
    <property type="evidence" value="ECO:0007669"/>
    <property type="project" value="UniProtKB-UniRule"/>
</dbReference>
<dbReference type="InterPro" id="IPR006274">
    <property type="entry name" value="CarbamoylP_synth_ssu"/>
</dbReference>
<feature type="active site" evidence="11">
    <location>
        <position position="333"/>
    </location>
</feature>
<dbReference type="PANTHER" id="PTHR43418:SF7">
    <property type="entry name" value="CARBAMOYL-PHOSPHATE SYNTHASE SMALL CHAIN"/>
    <property type="match status" value="1"/>
</dbReference>
<keyword evidence="8 11" id="KW-0665">Pyrimidine biosynthesis</keyword>
<dbReference type="GO" id="GO:0006541">
    <property type="term" value="P:glutamine metabolic process"/>
    <property type="evidence" value="ECO:0007669"/>
    <property type="project" value="InterPro"/>
</dbReference>
<dbReference type="InterPro" id="IPR017926">
    <property type="entry name" value="GATASE"/>
</dbReference>
<evidence type="ECO:0000256" key="9">
    <source>
        <dbReference type="ARBA" id="ARBA00048816"/>
    </source>
</evidence>
<evidence type="ECO:0000256" key="2">
    <source>
        <dbReference type="ARBA" id="ARBA00005077"/>
    </source>
</evidence>
<feature type="binding site" evidence="11">
    <location>
        <position position="223"/>
    </location>
    <ligand>
        <name>L-glutamine</name>
        <dbReference type="ChEBI" id="CHEBI:58359"/>
    </ligand>
</feature>
<evidence type="ECO:0000313" key="13">
    <source>
        <dbReference type="EMBL" id="SCZ77532.1"/>
    </source>
</evidence>
<comment type="catalytic activity">
    <reaction evidence="10 11">
        <text>L-glutamine + H2O = L-glutamate + NH4(+)</text>
        <dbReference type="Rhea" id="RHEA:15889"/>
        <dbReference type="ChEBI" id="CHEBI:15377"/>
        <dbReference type="ChEBI" id="CHEBI:28938"/>
        <dbReference type="ChEBI" id="CHEBI:29985"/>
        <dbReference type="ChEBI" id="CHEBI:58359"/>
    </reaction>
</comment>
<dbReference type="PROSITE" id="PS51273">
    <property type="entry name" value="GATASE_TYPE_1"/>
    <property type="match status" value="1"/>
</dbReference>
<feature type="binding site" evidence="11">
    <location>
        <position position="221"/>
    </location>
    <ligand>
        <name>L-glutamine</name>
        <dbReference type="ChEBI" id="CHEBI:58359"/>
    </ligand>
</feature>
<feature type="binding site" evidence="11">
    <location>
        <position position="249"/>
    </location>
    <ligand>
        <name>L-glutamine</name>
        <dbReference type="ChEBI" id="CHEBI:58359"/>
    </ligand>
</feature>
<evidence type="ECO:0000313" key="14">
    <source>
        <dbReference type="Proteomes" id="UP000199208"/>
    </source>
</evidence>
<feature type="binding site" evidence="11">
    <location>
        <position position="290"/>
    </location>
    <ligand>
        <name>L-glutamine</name>
        <dbReference type="ChEBI" id="CHEBI:58359"/>
    </ligand>
</feature>
<evidence type="ECO:0000256" key="1">
    <source>
        <dbReference type="ARBA" id="ARBA00004812"/>
    </source>
</evidence>
<feature type="domain" description="Carbamoyl-phosphate synthase small subunit N-terminal" evidence="12">
    <location>
        <begin position="1"/>
        <end position="131"/>
    </location>
</feature>
<dbReference type="HAMAP" id="MF_01209">
    <property type="entry name" value="CPSase_S_chain"/>
    <property type="match status" value="1"/>
</dbReference>
<dbReference type="EC" id="6.3.5.5" evidence="11"/>
<keyword evidence="11" id="KW-0028">Amino-acid biosynthesis</keyword>
<dbReference type="STRING" id="1120920.SAMN03080599_00768"/>
<keyword evidence="5 11" id="KW-0547">Nucleotide-binding</keyword>
<proteinExistence type="inferred from homology"/>
<protein>
    <recommendedName>
        <fullName evidence="11">Carbamoyl phosphate synthase small chain</fullName>
        <ecNumber evidence="11">6.3.5.5</ecNumber>
    </recommendedName>
    <alternativeName>
        <fullName evidence="11">Carbamoyl phosphate synthetase glutamine chain</fullName>
    </alternativeName>
</protein>
<accession>A0A1G5RTU6</accession>
<dbReference type="FunFam" id="3.50.30.20:FF:000001">
    <property type="entry name" value="Carbamoyl-phosphate synthase small chain"/>
    <property type="match status" value="1"/>
</dbReference>
<evidence type="ECO:0000256" key="5">
    <source>
        <dbReference type="ARBA" id="ARBA00022741"/>
    </source>
</evidence>
<feature type="binding site" evidence="11">
    <location>
        <position position="45"/>
    </location>
    <ligand>
        <name>L-glutamine</name>
        <dbReference type="ChEBI" id="CHEBI:58359"/>
    </ligand>
</feature>
<comment type="similarity">
    <text evidence="3 11">Belongs to the CarA family.</text>
</comment>
<dbReference type="InterPro" id="IPR036480">
    <property type="entry name" value="CarbP_synth_ssu_N_sf"/>
</dbReference>
<dbReference type="InterPro" id="IPR029062">
    <property type="entry name" value="Class_I_gatase-like"/>
</dbReference>
<dbReference type="Gene3D" id="3.40.50.880">
    <property type="match status" value="1"/>
</dbReference>
<name>A0A1G5RTU6_9FIRM</name>
<dbReference type="GO" id="GO:0005524">
    <property type="term" value="F:ATP binding"/>
    <property type="evidence" value="ECO:0007669"/>
    <property type="project" value="UniProtKB-UniRule"/>
</dbReference>
<keyword evidence="4 11" id="KW-0436">Ligase</keyword>
<dbReference type="SUPFAM" id="SSF52021">
    <property type="entry name" value="Carbamoyl phosphate synthetase, small subunit N-terminal domain"/>
    <property type="match status" value="1"/>
</dbReference>
<dbReference type="EMBL" id="FMWL01000003">
    <property type="protein sequence ID" value="SCZ77532.1"/>
    <property type="molecule type" value="Genomic_DNA"/>
</dbReference>
<feature type="binding site" evidence="11">
    <location>
        <position position="293"/>
    </location>
    <ligand>
        <name>L-glutamine</name>
        <dbReference type="ChEBI" id="CHEBI:58359"/>
    </ligand>
</feature>
<dbReference type="InterPro" id="IPR035686">
    <property type="entry name" value="CPSase_GATase1"/>
</dbReference>
<evidence type="ECO:0000256" key="3">
    <source>
        <dbReference type="ARBA" id="ARBA00007800"/>
    </source>
</evidence>
<dbReference type="CDD" id="cd01744">
    <property type="entry name" value="GATase1_CPSase"/>
    <property type="match status" value="1"/>
</dbReference>
<dbReference type="InterPro" id="IPR050472">
    <property type="entry name" value="Anth_synth/Amidotransfase"/>
</dbReference>
<keyword evidence="11" id="KW-0055">Arginine biosynthesis</keyword>
<keyword evidence="14" id="KW-1185">Reference proteome</keyword>
<dbReference type="SUPFAM" id="SSF52317">
    <property type="entry name" value="Class I glutamine amidotransferase-like"/>
    <property type="match status" value="1"/>
</dbReference>
<dbReference type="Pfam" id="PF00988">
    <property type="entry name" value="CPSase_sm_chain"/>
    <property type="match status" value="1"/>
</dbReference>
<dbReference type="PRINTS" id="PR00099">
    <property type="entry name" value="CPSGATASE"/>
</dbReference>
<dbReference type="GO" id="GO:0004088">
    <property type="term" value="F:carbamoyl-phosphate synthase (glutamine-hydrolyzing) activity"/>
    <property type="evidence" value="ECO:0007669"/>
    <property type="project" value="UniProtKB-UniRule"/>
</dbReference>
<dbReference type="OrthoDB" id="9804328at2"/>
<dbReference type="SMART" id="SM01097">
    <property type="entry name" value="CPSase_sm_chain"/>
    <property type="match status" value="1"/>
</dbReference>
<dbReference type="PRINTS" id="PR00097">
    <property type="entry name" value="ANTSNTHASEII"/>
</dbReference>
<evidence type="ECO:0000256" key="11">
    <source>
        <dbReference type="HAMAP-Rule" id="MF_01209"/>
    </source>
</evidence>
<evidence type="ECO:0000256" key="10">
    <source>
        <dbReference type="ARBA" id="ARBA00049285"/>
    </source>
</evidence>
<dbReference type="Pfam" id="PF00117">
    <property type="entry name" value="GATase"/>
    <property type="match status" value="1"/>
</dbReference>
<gene>
    <name evidence="11" type="primary">carA</name>
    <name evidence="13" type="ORF">SAMN03080599_00768</name>
</gene>
<comment type="function">
    <text evidence="11">Small subunit of the glutamine-dependent carbamoyl phosphate synthetase (CPSase). CPSase catalyzes the formation of carbamoyl phosphate from the ammonia moiety of glutamine, carbonate, and phosphate donated by ATP, constituting the first step of 2 biosynthetic pathways, one leading to arginine and/or urea and the other to pyrimidine nucleotides. The small subunit (glutamine amidotransferase) binds and cleaves glutamine to supply the large subunit with the substrate ammonia.</text>
</comment>
<reference evidence="13 14" key="1">
    <citation type="submission" date="2016-10" db="EMBL/GenBank/DDBJ databases">
        <authorList>
            <person name="de Groot N.N."/>
        </authorList>
    </citation>
    <scope>NUCLEOTIDE SEQUENCE [LARGE SCALE GENOMIC DNA]</scope>
    <source>
        <strain evidence="13 14">DSM 2784</strain>
    </source>
</reference>
<comment type="pathway">
    <text evidence="2 11">Amino-acid biosynthesis; L-arginine biosynthesis; carbamoyl phosphate from bicarbonate: step 1/1.</text>
</comment>
<dbReference type="GO" id="GO:0004359">
    <property type="term" value="F:glutaminase activity"/>
    <property type="evidence" value="ECO:0007669"/>
    <property type="project" value="RHEA"/>
</dbReference>
<comment type="pathway">
    <text evidence="1 11">Pyrimidine metabolism; UMP biosynthesis via de novo pathway; (S)-dihydroorotate from bicarbonate: step 1/3.</text>
</comment>
<dbReference type="PANTHER" id="PTHR43418">
    <property type="entry name" value="MULTIFUNCTIONAL TRYPTOPHAN BIOSYNTHESIS PROTEIN-RELATED"/>
    <property type="match status" value="1"/>
</dbReference>
<dbReference type="GO" id="GO:0044205">
    <property type="term" value="P:'de novo' UMP biosynthetic process"/>
    <property type="evidence" value="ECO:0007669"/>
    <property type="project" value="UniProtKB-UniRule"/>
</dbReference>
<dbReference type="RefSeq" id="WP_092589578.1">
    <property type="nucleotide sequence ID" value="NZ_FMWL01000003.1"/>
</dbReference>
<dbReference type="UniPathway" id="UPA00068">
    <property type="reaction ID" value="UER00171"/>
</dbReference>
<evidence type="ECO:0000259" key="12">
    <source>
        <dbReference type="SMART" id="SM01097"/>
    </source>
</evidence>
<evidence type="ECO:0000256" key="4">
    <source>
        <dbReference type="ARBA" id="ARBA00022598"/>
    </source>
</evidence>
<keyword evidence="7 11" id="KW-0315">Glutamine amidotransferase</keyword>
<dbReference type="GO" id="GO:0006207">
    <property type="term" value="P:'de novo' pyrimidine nucleobase biosynthetic process"/>
    <property type="evidence" value="ECO:0007669"/>
    <property type="project" value="InterPro"/>
</dbReference>
<evidence type="ECO:0000256" key="6">
    <source>
        <dbReference type="ARBA" id="ARBA00022840"/>
    </source>
</evidence>
<sequence>MKGFLVLKDGSRYEGELFGALFSRVGEVVFNTSMTGYQEVLTDPSYFGQIVVMTYPLIGNYGVHPDDEQSERPMVRGMIVREKVDDYSHWRGNESLDAYMTRHGIIGISGIDTRALTRKLRSQGTLPGIIVSEVSDLDEAQALLAGYDIKGYVDEVTTKKPYVIKPKKASGLRAAVMDFGIKRGILKSLVARGVELHVFPARATAEEILSCSPDGILLSNGPGDPSELGEIVEVVKSLIGKKPIFGICLGHQILTHAFGGKTEKLVYGHRGGNHPVKDLIHNHIVITAQNHGYVTVASSLDASQIEITHINVNDGSVEGMRHKHLPVFSVQYHPEASPGPRDSDLLFDQFVTMMKEAK</sequence>
<feature type="active site" description="Nucleophile" evidence="11">
    <location>
        <position position="248"/>
    </location>
</feature>
<dbReference type="AlphaFoldDB" id="A0A1G5RTU6"/>
<feature type="region of interest" description="CPSase" evidence="11">
    <location>
        <begin position="1"/>
        <end position="172"/>
    </location>
</feature>
<feature type="binding site" evidence="11">
    <location>
        <position position="292"/>
    </location>
    <ligand>
        <name>L-glutamine</name>
        <dbReference type="ChEBI" id="CHEBI:58359"/>
    </ligand>
</feature>
<dbReference type="Proteomes" id="UP000199208">
    <property type="component" value="Unassembled WGS sequence"/>
</dbReference>
<comment type="subunit">
    <text evidence="11">Composed of two chains; the small (or glutamine) chain promotes the hydrolysis of glutamine to ammonia, which is used by the large (or ammonia) chain to synthesize carbamoyl phosphate. Tetramer of heterodimers (alpha,beta)4.</text>
</comment>
<dbReference type="InterPro" id="IPR002474">
    <property type="entry name" value="CarbamoylP_synth_ssu_N"/>
</dbReference>
<evidence type="ECO:0000256" key="8">
    <source>
        <dbReference type="ARBA" id="ARBA00022975"/>
    </source>
</evidence>